<keyword evidence="3" id="KW-1185">Reference proteome</keyword>
<accession>A0A7X6D5D6</accession>
<protein>
    <submittedName>
        <fullName evidence="2">DNA polymerase Y family protein</fullName>
    </submittedName>
</protein>
<dbReference type="EMBL" id="JAAVJD010000320">
    <property type="protein sequence ID" value="NJQ08487.1"/>
    <property type="molecule type" value="Genomic_DNA"/>
</dbReference>
<feature type="compositionally biased region" description="Pro residues" evidence="1">
    <location>
        <begin position="14"/>
        <end position="24"/>
    </location>
</feature>
<feature type="non-terminal residue" evidence="2">
    <location>
        <position position="1"/>
    </location>
</feature>
<evidence type="ECO:0000313" key="2">
    <source>
        <dbReference type="EMBL" id="NJQ08487.1"/>
    </source>
</evidence>
<comment type="caution">
    <text evidence="2">The sequence shown here is derived from an EMBL/GenBank/DDBJ whole genome shotgun (WGS) entry which is preliminary data.</text>
</comment>
<name>A0A7X6D5D6_9ACTN</name>
<proteinExistence type="predicted"/>
<feature type="region of interest" description="Disordered" evidence="1">
    <location>
        <begin position="1"/>
        <end position="24"/>
    </location>
</feature>
<sequence>DRVRRVPYGDAAPPRLPAGPWPGRLPAPHPATVYPAPLPARLTDTAGREVAVSARAEVSDSPARLAVAGHRAARVTGWTGPWPVLEEWWDSAHARRMARLQVVTADGHAWLLVVERGQWWAEAGYG</sequence>
<evidence type="ECO:0000256" key="1">
    <source>
        <dbReference type="SAM" id="MobiDB-lite"/>
    </source>
</evidence>
<dbReference type="AlphaFoldDB" id="A0A7X6D5D6"/>
<evidence type="ECO:0000313" key="3">
    <source>
        <dbReference type="Proteomes" id="UP000578686"/>
    </source>
</evidence>
<gene>
    <name evidence="2" type="ORF">HCN56_23655</name>
</gene>
<reference evidence="2 3" key="1">
    <citation type="submission" date="2020-03" db="EMBL/GenBank/DDBJ databases">
        <title>Draft genome of Streptomyces sp. ventii, isolated from the Axial Seamount in the Pacific Ocean, and resequencing of the two type strains Streptomyces lonarensis strain NCL 716 and Streptomyces bohaiensis strain 11A07.</title>
        <authorList>
            <person name="Loughran R.M."/>
            <person name="Pfannmuller K.M."/>
            <person name="Wasson B.J."/>
            <person name="Deadmond M.C."/>
            <person name="Paddock B.E."/>
            <person name="Koyack M.J."/>
            <person name="Gallegos D.A."/>
            <person name="Mitchell E.A."/>
            <person name="Ushijima B."/>
            <person name="Saw J.H."/>
            <person name="Mcphail K.L."/>
            <person name="Videau P."/>
        </authorList>
    </citation>
    <scope>NUCLEOTIDE SEQUENCE [LARGE SCALE GENOMIC DNA]</scope>
    <source>
        <strain evidence="2 3">NCL716</strain>
    </source>
</reference>
<dbReference type="Proteomes" id="UP000578686">
    <property type="component" value="Unassembled WGS sequence"/>
</dbReference>
<organism evidence="2 3">
    <name type="scientific">Streptomyces lonarensis</name>
    <dbReference type="NCBI Taxonomy" id="700599"/>
    <lineage>
        <taxon>Bacteria</taxon>
        <taxon>Bacillati</taxon>
        <taxon>Actinomycetota</taxon>
        <taxon>Actinomycetes</taxon>
        <taxon>Kitasatosporales</taxon>
        <taxon>Streptomycetaceae</taxon>
        <taxon>Streptomyces</taxon>
    </lineage>
</organism>